<evidence type="ECO:0000313" key="3">
    <source>
        <dbReference type="Proteomes" id="UP000001847"/>
    </source>
</evidence>
<dbReference type="Pfam" id="PF09346">
    <property type="entry name" value="SMI1_KNR4"/>
    <property type="match status" value="1"/>
</dbReference>
<dbReference type="Proteomes" id="UP000001847">
    <property type="component" value="Chromosome I"/>
</dbReference>
<feature type="domain" description="Knr4/Smi1-like" evidence="1">
    <location>
        <begin position="24"/>
        <end position="102"/>
    </location>
</feature>
<organism evidence="2 3">
    <name type="scientific">Leptospira biflexa serovar Patoc (strain Patoc 1 / ATCC 23582 / Paris)</name>
    <dbReference type="NCBI Taxonomy" id="456481"/>
    <lineage>
        <taxon>Bacteria</taxon>
        <taxon>Pseudomonadati</taxon>
        <taxon>Spirochaetota</taxon>
        <taxon>Spirochaetia</taxon>
        <taxon>Leptospirales</taxon>
        <taxon>Leptospiraceae</taxon>
        <taxon>Leptospira</taxon>
    </lineage>
</organism>
<dbReference type="InterPro" id="IPR018958">
    <property type="entry name" value="Knr4/Smi1-like_dom"/>
</dbReference>
<dbReference type="InterPro" id="IPR037883">
    <property type="entry name" value="Knr4/Smi1-like_sf"/>
</dbReference>
<reference evidence="2 3" key="1">
    <citation type="journal article" date="2008" name="PLoS ONE">
        <title>Genome sequence of the saprophyte Leptospira biflexa provides insights into the evolution of Leptospira and the pathogenesis of leptospirosis.</title>
        <authorList>
            <person name="Picardeau M."/>
            <person name="Bulach D.M."/>
            <person name="Bouchier C."/>
            <person name="Zuerner R.L."/>
            <person name="Zidane N."/>
            <person name="Wilson P.J."/>
            <person name="Creno S."/>
            <person name="Kuczek E.S."/>
            <person name="Bommezzadri S."/>
            <person name="Davis J.C."/>
            <person name="McGrath A."/>
            <person name="Johnson M.J."/>
            <person name="Boursaux-Eude C."/>
            <person name="Seemann T."/>
            <person name="Rouy Z."/>
            <person name="Coppel R.L."/>
            <person name="Rood J.I."/>
            <person name="Lajus A."/>
            <person name="Davies J.K."/>
            <person name="Medigue C."/>
            <person name="Adler B."/>
        </authorList>
    </citation>
    <scope>NUCLEOTIDE SEQUENCE [LARGE SCALE GENOMIC DNA]</scope>
    <source>
        <strain evidence="3">Patoc 1 / ATCC 23582 / Paris</strain>
    </source>
</reference>
<gene>
    <name evidence="2" type="ordered locus">LEPBI_I2226</name>
</gene>
<dbReference type="Gene3D" id="3.40.1580.10">
    <property type="entry name" value="SMI1/KNR4-like"/>
    <property type="match status" value="1"/>
</dbReference>
<evidence type="ECO:0000313" key="2">
    <source>
        <dbReference type="EMBL" id="ABZ98323.1"/>
    </source>
</evidence>
<name>B0ST83_LEPBP</name>
<dbReference type="RefSeq" id="WP_012389191.1">
    <property type="nucleotide sequence ID" value="NC_010602.1"/>
</dbReference>
<proteinExistence type="predicted"/>
<protein>
    <recommendedName>
        <fullName evidence="1">Knr4/Smi1-like domain-containing protein</fullName>
    </recommendedName>
</protein>
<accession>B0ST83</accession>
<keyword evidence="3" id="KW-1185">Reference proteome</keyword>
<dbReference type="AlphaFoldDB" id="B0ST83"/>
<dbReference type="EMBL" id="CP000786">
    <property type="protein sequence ID" value="ABZ98323.1"/>
    <property type="molecule type" value="Genomic_DNA"/>
</dbReference>
<evidence type="ECO:0000259" key="1">
    <source>
        <dbReference type="Pfam" id="PF09346"/>
    </source>
</evidence>
<dbReference type="BioCyc" id="LBIF456481:LEPBI_RS10980-MONOMER"/>
<dbReference type="STRING" id="456481.LEPBI_I2226"/>
<dbReference type="OrthoDB" id="6637351at2"/>
<dbReference type="SUPFAM" id="SSF160631">
    <property type="entry name" value="SMI1/KNR4-like"/>
    <property type="match status" value="1"/>
</dbReference>
<dbReference type="KEGG" id="lbi:LEPBI_I2226"/>
<dbReference type="HOGENOM" id="CLU_2001034_0_0_12"/>
<sequence length="124" mass="14311">MFKNLKVVNFLNIAKAFDKLIIKISNTEFIPLGGFFENLEETEKIMKITDGGFLQGIFPIAIDQGGNLICYSDGQTLSEGVYFWDHEQYDQRERAYEFIASDLQVLEKMLVDETDEEYTSFIES</sequence>